<evidence type="ECO:0000259" key="3">
    <source>
        <dbReference type="Pfam" id="PF03816"/>
    </source>
</evidence>
<comment type="caution">
    <text evidence="5">The sequence shown here is derived from an EMBL/GenBank/DDBJ whole genome shotgun (WGS) entry which is preliminary data.</text>
</comment>
<feature type="region of interest" description="Disordered" evidence="2">
    <location>
        <begin position="1"/>
        <end position="260"/>
    </location>
</feature>
<proteinExistence type="inferred from homology"/>
<name>A0A7I9XQW4_9MYCO</name>
<reference evidence="5 6" key="1">
    <citation type="journal article" date="2019" name="Emerg. Microbes Infect.">
        <title>Comprehensive subspecies identification of 175 nontuberculous mycobacteria species based on 7547 genomic profiles.</title>
        <authorList>
            <person name="Matsumoto Y."/>
            <person name="Kinjo T."/>
            <person name="Motooka D."/>
            <person name="Nabeya D."/>
            <person name="Jung N."/>
            <person name="Uechi K."/>
            <person name="Horii T."/>
            <person name="Iida T."/>
            <person name="Fujita J."/>
            <person name="Nakamura S."/>
        </authorList>
    </citation>
    <scope>NUCLEOTIDE SEQUENCE [LARGE SCALE GENOMIC DNA]</scope>
    <source>
        <strain evidence="5 6">JCM 16017</strain>
    </source>
</reference>
<dbReference type="Proteomes" id="UP000465263">
    <property type="component" value="Unassembled WGS sequence"/>
</dbReference>
<evidence type="ECO:0000313" key="5">
    <source>
        <dbReference type="EMBL" id="GFG72395.1"/>
    </source>
</evidence>
<dbReference type="InterPro" id="IPR050922">
    <property type="entry name" value="LytR/CpsA/Psr_CW_biosynth"/>
</dbReference>
<evidence type="ECO:0000256" key="1">
    <source>
        <dbReference type="ARBA" id="ARBA00006068"/>
    </source>
</evidence>
<dbReference type="Pfam" id="PF13399">
    <property type="entry name" value="LytR_C"/>
    <property type="match status" value="1"/>
</dbReference>
<comment type="similarity">
    <text evidence="1">Belongs to the LytR/CpsA/Psr (LCP) family.</text>
</comment>
<dbReference type="Pfam" id="PF03816">
    <property type="entry name" value="LytR_cpsA_psr"/>
    <property type="match status" value="1"/>
</dbReference>
<dbReference type="InterPro" id="IPR004474">
    <property type="entry name" value="LytR_CpsA_psr"/>
</dbReference>
<evidence type="ECO:0000256" key="2">
    <source>
        <dbReference type="SAM" id="MobiDB-lite"/>
    </source>
</evidence>
<evidence type="ECO:0000259" key="4">
    <source>
        <dbReference type="Pfam" id="PF13399"/>
    </source>
</evidence>
<feature type="region of interest" description="Disordered" evidence="2">
    <location>
        <begin position="601"/>
        <end position="654"/>
    </location>
</feature>
<feature type="domain" description="Cell envelope-related transcriptional attenuator" evidence="3">
    <location>
        <begin position="348"/>
        <end position="521"/>
    </location>
</feature>
<feature type="compositionally biased region" description="Low complexity" evidence="2">
    <location>
        <begin position="153"/>
        <end position="230"/>
    </location>
</feature>
<gene>
    <name evidence="5" type="ORF">MSEN_41150</name>
</gene>
<dbReference type="EMBL" id="BLKV01000003">
    <property type="protein sequence ID" value="GFG72395.1"/>
    <property type="molecule type" value="Genomic_DNA"/>
</dbReference>
<dbReference type="Gene3D" id="3.40.630.190">
    <property type="entry name" value="LCP protein"/>
    <property type="match status" value="1"/>
</dbReference>
<feature type="compositionally biased region" description="Acidic residues" evidence="2">
    <location>
        <begin position="84"/>
        <end position="93"/>
    </location>
</feature>
<dbReference type="InterPro" id="IPR027381">
    <property type="entry name" value="LytR/CpsA/Psr_C"/>
</dbReference>
<dbReference type="AlphaFoldDB" id="A0A7I9XQW4"/>
<dbReference type="Gene3D" id="3.30.70.2390">
    <property type="match status" value="1"/>
</dbReference>
<sequence length="782" mass="81489">MTPPGPAPWERWQTPADDPPPAARRPAAAGRRHRGDGSVTVADLIAKVNGGVPPSGGRSQRRTATVAPGSAEPAEPTGALGTDEPLEAAPDQEPEARAALAPTDVPDSTTDIAAVALPSELPDLDRIHGTQYGDPGETGWPDDWAGFEPTTELPGSFGSPSFASPPSSLAEPPGSFGSPSFASPPSSLAEPPGSFGSPSFASPPSSLAEPPGSFGGPSFASPPSSLAEPPDVVRELPPVRSDPPGHDELESDEPRPRKTGRGALLAGRAMAAMMAVLALVLTGSAWQWSTSKNRSLNHVSALDPNSHDILDAAGQYGDENFLIVGADTRAGANSNIGAGSTEDAEGARSDTIMLVNIPANRKRVVVVSFPRDLAITPIQCETWNPATGAYGAIYDEDTGTYSDDTVYTETKLNSTYAFGGPKCLVKEIQKLSGLAVNRFMAVDFVGFGKMVDALGGVEVCTPSPLYDLELGSVLENSGRQRVNGATALSYVRARNVTTEDNGDYGRIKRQQLFLSSLLRSLISTNTFFSPTKLNNVVNMFIGDSYVDNVKTKDLVNLGQSLQKVSAGHITFVTVPTSETDENGDEVPRMDDMRALFDAIINDDPLPGENDHNATSAPTTATSPTPHSTLAAAAPASPAAQPHSEQVRAVTTSPGEVTVRVSNATDQSGLAAATSEGLQHWGFDVDSADDYPATVKTTKVLYSPGNEQAAATVASALTGAPIERVTGLGGIVRVVLGADFRAVSRPAVTGSQINVQLNRGASVEPTELPDDLTVTNAADTTCE</sequence>
<feature type="compositionally biased region" description="Basic and acidic residues" evidence="2">
    <location>
        <begin position="243"/>
        <end position="256"/>
    </location>
</feature>
<dbReference type="NCBIfam" id="TIGR00350">
    <property type="entry name" value="lytR_cpsA_psr"/>
    <property type="match status" value="1"/>
</dbReference>
<accession>A0A7I9XQW4</accession>
<organism evidence="5 6">
    <name type="scientific">Mycolicibacter senuensis</name>
    <dbReference type="NCBI Taxonomy" id="386913"/>
    <lineage>
        <taxon>Bacteria</taxon>
        <taxon>Bacillati</taxon>
        <taxon>Actinomycetota</taxon>
        <taxon>Actinomycetes</taxon>
        <taxon>Mycobacteriales</taxon>
        <taxon>Mycobacteriaceae</taxon>
        <taxon>Mycolicibacter</taxon>
    </lineage>
</organism>
<dbReference type="PANTHER" id="PTHR33392:SF6">
    <property type="entry name" value="POLYISOPRENYL-TEICHOIC ACID--PEPTIDOGLYCAN TEICHOIC ACID TRANSFERASE TAGU"/>
    <property type="match status" value="1"/>
</dbReference>
<keyword evidence="6" id="KW-1185">Reference proteome</keyword>
<evidence type="ECO:0000313" key="6">
    <source>
        <dbReference type="Proteomes" id="UP000465263"/>
    </source>
</evidence>
<feature type="compositionally biased region" description="Low complexity" evidence="2">
    <location>
        <begin position="613"/>
        <end position="643"/>
    </location>
</feature>
<dbReference type="PANTHER" id="PTHR33392">
    <property type="entry name" value="POLYISOPRENYL-TEICHOIC ACID--PEPTIDOGLYCAN TEICHOIC ACID TRANSFERASE TAGU"/>
    <property type="match status" value="1"/>
</dbReference>
<feature type="domain" description="LytR/CpsA/Psr regulator C-terminal" evidence="4">
    <location>
        <begin position="655"/>
        <end position="739"/>
    </location>
</feature>
<protein>
    <submittedName>
        <fullName evidence="5">Transcriptional regulator</fullName>
    </submittedName>
</protein>